<name>A0ABT1JL73_ACTCY</name>
<dbReference type="Pfam" id="PF08484">
    <property type="entry name" value="Methyltransf_14"/>
    <property type="match status" value="1"/>
</dbReference>
<evidence type="ECO:0000313" key="4">
    <source>
        <dbReference type="Proteomes" id="UP000791080"/>
    </source>
</evidence>
<evidence type="ECO:0000259" key="1">
    <source>
        <dbReference type="Pfam" id="PF08421"/>
    </source>
</evidence>
<feature type="domain" description="Methyltransferase putative zinc binding" evidence="1">
    <location>
        <begin position="6"/>
        <end position="58"/>
    </location>
</feature>
<gene>
    <name evidence="3" type="ORF">G443_003534</name>
</gene>
<evidence type="ECO:0000259" key="2">
    <source>
        <dbReference type="Pfam" id="PF08484"/>
    </source>
</evidence>
<keyword evidence="4" id="KW-1185">Reference proteome</keyword>
<dbReference type="Gene3D" id="3.40.50.720">
    <property type="entry name" value="NAD(P)-binding Rossmann-like Domain"/>
    <property type="match status" value="1"/>
</dbReference>
<dbReference type="RefSeq" id="WP_026419641.1">
    <property type="nucleotide sequence ID" value="NZ_AUBJ02000001.1"/>
</dbReference>
<dbReference type="Gene3D" id="3.40.50.150">
    <property type="entry name" value="Vaccinia Virus protein VP39"/>
    <property type="match status" value="1"/>
</dbReference>
<dbReference type="SUPFAM" id="SSF53335">
    <property type="entry name" value="S-adenosyl-L-methionine-dependent methyltransferases"/>
    <property type="match status" value="1"/>
</dbReference>
<dbReference type="EMBL" id="AUBJ02000001">
    <property type="protein sequence ID" value="MCP2333264.1"/>
    <property type="molecule type" value="Genomic_DNA"/>
</dbReference>
<proteinExistence type="predicted"/>
<dbReference type="InterPro" id="IPR013691">
    <property type="entry name" value="MeTrfase_14"/>
</dbReference>
<comment type="caution">
    <text evidence="3">The sequence shown here is derived from an EMBL/GenBank/DDBJ whole genome shotgun (WGS) entry which is preliminary data.</text>
</comment>
<evidence type="ECO:0000313" key="3">
    <source>
        <dbReference type="EMBL" id="MCP2333264.1"/>
    </source>
</evidence>
<dbReference type="InterPro" id="IPR013630">
    <property type="entry name" value="Methyltransf_Zn-bd_dom_put"/>
</dbReference>
<reference evidence="3 4" key="2">
    <citation type="submission" date="2022-06" db="EMBL/GenBank/DDBJ databases">
        <title>Genomic Encyclopedia of Type Strains, Phase I: the one thousand microbial genomes (KMG-I) project.</title>
        <authorList>
            <person name="Kyrpides N."/>
        </authorList>
    </citation>
    <scope>NUCLEOTIDE SEQUENCE [LARGE SCALE GENOMIC DNA]</scope>
    <source>
        <strain evidence="3 4">DSM 43889</strain>
    </source>
</reference>
<sequence>MTRFDCRWCGTSAPQPVLDLGEQPPCDLFPSVVDGGPDPRWPLRMGWCRECGLAQLLEDPGIPERARGVEPAALARQAEEAVSRVAAEGWLPDRGGFLEFGSPHGGSWSLLLTHRGLTPTAPGAASDLVLDCFGMMHHPDQAAALRRRVRALAEDGVLLVQFHSLAAILRGDQWNALRHGHFAYYSTAALVTMLGQLGVVVRRAWRFDLYGGTVLLACARRGTQDDSVRALLAEEEALGVGDPRHLRALQHAVTRDVESLRSWLAEGRALGRRVVGYGAGSRAVPLLCAAGVGPDLLPFVADASVSKDGRRFPGSRVPIVAPNRLRSRRPDVVLVFLPELLPEARAALPWVEESGGRWVAVDRLPPWLPRQRADTAAAEVTRVGRNG</sequence>
<feature type="domain" description="C-methyltransferase" evidence="2">
    <location>
        <begin position="210"/>
        <end position="360"/>
    </location>
</feature>
<dbReference type="Pfam" id="PF08421">
    <property type="entry name" value="Methyltransf_13"/>
    <property type="match status" value="1"/>
</dbReference>
<accession>A0ABT1JL73</accession>
<organism evidence="3 4">
    <name type="scientific">Actinoalloteichus caeruleus DSM 43889</name>
    <dbReference type="NCBI Taxonomy" id="1120930"/>
    <lineage>
        <taxon>Bacteria</taxon>
        <taxon>Bacillati</taxon>
        <taxon>Actinomycetota</taxon>
        <taxon>Actinomycetes</taxon>
        <taxon>Pseudonocardiales</taxon>
        <taxon>Pseudonocardiaceae</taxon>
        <taxon>Actinoalloteichus</taxon>
        <taxon>Actinoalloteichus cyanogriseus</taxon>
    </lineage>
</organism>
<reference evidence="3 4" key="1">
    <citation type="submission" date="2013-07" db="EMBL/GenBank/DDBJ databases">
        <authorList>
            <consortium name="DOE Joint Genome Institute"/>
            <person name="Reeve W."/>
            <person name="Huntemann M."/>
            <person name="Han J."/>
            <person name="Chen A."/>
            <person name="Kyrpides N."/>
            <person name="Mavromatis K."/>
            <person name="Markowitz V."/>
            <person name="Palaniappan K."/>
            <person name="Ivanova N."/>
            <person name="Schaumberg A."/>
            <person name="Pati A."/>
            <person name="Liolios K."/>
            <person name="Nordberg H.P."/>
            <person name="Cantor M.N."/>
            <person name="Hua S.X."/>
            <person name="Woyke T."/>
        </authorList>
    </citation>
    <scope>NUCLEOTIDE SEQUENCE [LARGE SCALE GENOMIC DNA]</scope>
    <source>
        <strain evidence="3 4">DSM 43889</strain>
    </source>
</reference>
<dbReference type="InterPro" id="IPR038576">
    <property type="entry name" value="Methyltransf_Zn-bd_dom_put_sf"/>
</dbReference>
<dbReference type="Gene3D" id="6.20.50.110">
    <property type="entry name" value="Methyltransferase, zinc-binding domain"/>
    <property type="match status" value="1"/>
</dbReference>
<dbReference type="Proteomes" id="UP000791080">
    <property type="component" value="Unassembled WGS sequence"/>
</dbReference>
<protein>
    <submittedName>
        <fullName evidence="3">Zinc binding domain-containing protein</fullName>
    </submittedName>
</protein>
<dbReference type="InterPro" id="IPR029063">
    <property type="entry name" value="SAM-dependent_MTases_sf"/>
</dbReference>